<dbReference type="EMBL" id="JBFSEQ010000003">
    <property type="protein sequence ID" value="KAL2780369.1"/>
    <property type="molecule type" value="Genomic_DNA"/>
</dbReference>
<feature type="region of interest" description="Disordered" evidence="15">
    <location>
        <begin position="102"/>
        <end position="121"/>
    </location>
</feature>
<gene>
    <name evidence="17" type="ORF">WCI35_008788</name>
</gene>
<keyword evidence="11 16" id="KW-0732">Signal</keyword>
<evidence type="ECO:0000256" key="16">
    <source>
        <dbReference type="SAM" id="SignalP"/>
    </source>
</evidence>
<evidence type="ECO:0000256" key="9">
    <source>
        <dbReference type="ARBA" id="ARBA00022525"/>
    </source>
</evidence>
<protein>
    <recommendedName>
        <fullName evidence="7">Odontogenic ameloblast-associated protein</fullName>
    </recommendedName>
    <alternativeName>
        <fullName evidence="14">Apin</fullName>
    </alternativeName>
</protein>
<evidence type="ECO:0000256" key="6">
    <source>
        <dbReference type="ARBA" id="ARBA00011457"/>
    </source>
</evidence>
<accession>A0ABD2EQ67</accession>
<proteinExistence type="inferred from homology"/>
<evidence type="ECO:0000256" key="3">
    <source>
        <dbReference type="ARBA" id="ARBA00004496"/>
    </source>
</evidence>
<comment type="subunit">
    <text evidence="6">Interacts (via C-terminus) with ARHGEF5.</text>
</comment>
<dbReference type="AlphaFoldDB" id="A0ABD2EQ67"/>
<dbReference type="GO" id="GO:0005634">
    <property type="term" value="C:nucleus"/>
    <property type="evidence" value="ECO:0007669"/>
    <property type="project" value="UniProtKB-SubCell"/>
</dbReference>
<keyword evidence="8" id="KW-0963">Cytoplasm</keyword>
<feature type="signal peptide" evidence="16">
    <location>
        <begin position="1"/>
        <end position="15"/>
    </location>
</feature>
<dbReference type="Proteomes" id="UP001610411">
    <property type="component" value="Unassembled WGS sequence"/>
</dbReference>
<reference evidence="17 18" key="1">
    <citation type="journal article" date="2024" name="G3 (Bethesda)">
        <title>A hybrid genome assembly of the endangered aye-aye (Daubentonia madagascariensis).</title>
        <authorList>
            <person name="Versoza C.J."/>
            <person name="Pfeifer S.P."/>
        </authorList>
    </citation>
    <scope>NUCLEOTIDE SEQUENCE [LARGE SCALE GENOMIC DNA]</scope>
    <source>
        <strain evidence="17">6821</strain>
    </source>
</reference>
<keyword evidence="13" id="KW-0539">Nucleus</keyword>
<evidence type="ECO:0000256" key="8">
    <source>
        <dbReference type="ARBA" id="ARBA00022490"/>
    </source>
</evidence>
<comment type="caution">
    <text evidence="17">The sequence shown here is derived from an EMBL/GenBank/DDBJ whole genome shotgun (WGS) entry which is preliminary data.</text>
</comment>
<evidence type="ECO:0000256" key="2">
    <source>
        <dbReference type="ARBA" id="ARBA00004123"/>
    </source>
</evidence>
<evidence type="ECO:0000256" key="11">
    <source>
        <dbReference type="ARBA" id="ARBA00022729"/>
    </source>
</evidence>
<name>A0ABD2EQ67_DAUMA</name>
<evidence type="ECO:0000256" key="13">
    <source>
        <dbReference type="ARBA" id="ARBA00023242"/>
    </source>
</evidence>
<evidence type="ECO:0000256" key="1">
    <source>
        <dbReference type="ARBA" id="ARBA00002615"/>
    </source>
</evidence>
<feature type="compositionally biased region" description="Low complexity" evidence="15">
    <location>
        <begin position="107"/>
        <end position="121"/>
    </location>
</feature>
<dbReference type="GO" id="GO:0005576">
    <property type="term" value="C:extracellular region"/>
    <property type="evidence" value="ECO:0007669"/>
    <property type="project" value="UniProtKB-SubCell"/>
</dbReference>
<dbReference type="PANTHER" id="PTHR16237:SF3">
    <property type="entry name" value="ODONTOGENIC AMELOBLAST-ASSOCIATED PROTEIN"/>
    <property type="match status" value="1"/>
</dbReference>
<dbReference type="PANTHER" id="PTHR16237">
    <property type="entry name" value="ODONTOGENIC AMELOBLAST-ASSOCIATED PROTEIN"/>
    <property type="match status" value="1"/>
</dbReference>
<evidence type="ECO:0000256" key="5">
    <source>
        <dbReference type="ARBA" id="ARBA00009134"/>
    </source>
</evidence>
<evidence type="ECO:0000256" key="12">
    <source>
        <dbReference type="ARBA" id="ARBA00023180"/>
    </source>
</evidence>
<sequence length="278" mass="30969">MKIIILLGLLGATLSAPLIPQHLMSASNSNELLLNLNNAQLVPLQLQGPFNSWIPPFSGILQQQQQAQTPELSQFYLSTVDRFARLFPNQIPFPGQVSFAQGAQAGQLDPSQPQTPPLTQQGPNQVIPYVFSFKMPQEQAQMSQYYPVYMLLPWEQPQQTVTQSPQQPGQQQYEEQIPFYTQFGYIPQQLEPAIPGGQQQLAFDPFLGIGPEMAVMPAGGVMPYLEKEVINFRHDNAVFMPSTSPKPSTTKFFTSAVNPTITPELLVEKAKTDKLKEP</sequence>
<keyword evidence="12" id="KW-0325">Glycoprotein</keyword>
<comment type="subcellular location">
    <subcellularLocation>
        <location evidence="3">Cytoplasm</location>
    </subcellularLocation>
    <subcellularLocation>
        <location evidence="2">Nucleus</location>
    </subcellularLocation>
    <subcellularLocation>
        <location evidence="4">Secreted</location>
    </subcellularLocation>
</comment>
<dbReference type="GO" id="GO:0005737">
    <property type="term" value="C:cytoplasm"/>
    <property type="evidence" value="ECO:0007669"/>
    <property type="project" value="UniProtKB-SubCell"/>
</dbReference>
<keyword evidence="10" id="KW-0091">Biomineralization</keyword>
<dbReference type="InterPro" id="IPR026802">
    <property type="entry name" value="Odam"/>
</dbReference>
<evidence type="ECO:0000313" key="17">
    <source>
        <dbReference type="EMBL" id="KAL2780369.1"/>
    </source>
</evidence>
<evidence type="ECO:0000256" key="7">
    <source>
        <dbReference type="ARBA" id="ARBA00017762"/>
    </source>
</evidence>
<evidence type="ECO:0000313" key="18">
    <source>
        <dbReference type="Proteomes" id="UP001610411"/>
    </source>
</evidence>
<organism evidence="17 18">
    <name type="scientific">Daubentonia madagascariensis</name>
    <name type="common">Aye-aye</name>
    <name type="synonym">Sciurus madagascariensis</name>
    <dbReference type="NCBI Taxonomy" id="31869"/>
    <lineage>
        <taxon>Eukaryota</taxon>
        <taxon>Metazoa</taxon>
        <taxon>Chordata</taxon>
        <taxon>Craniata</taxon>
        <taxon>Vertebrata</taxon>
        <taxon>Euteleostomi</taxon>
        <taxon>Mammalia</taxon>
        <taxon>Eutheria</taxon>
        <taxon>Euarchontoglires</taxon>
        <taxon>Primates</taxon>
        <taxon>Strepsirrhini</taxon>
        <taxon>Chiromyiformes</taxon>
        <taxon>Daubentoniidae</taxon>
        <taxon>Daubentonia</taxon>
    </lineage>
</organism>
<comment type="similarity">
    <text evidence="5">Belongs to the ODAM family.</text>
</comment>
<feature type="chain" id="PRO_5044746781" description="Odontogenic ameloblast-associated protein" evidence="16">
    <location>
        <begin position="16"/>
        <end position="278"/>
    </location>
</feature>
<keyword evidence="18" id="KW-1185">Reference proteome</keyword>
<dbReference type="Pfam" id="PF15424">
    <property type="entry name" value="ODAM"/>
    <property type="match status" value="1"/>
</dbReference>
<comment type="function">
    <text evidence="1">Tooth-associated epithelia protein that probably plays a role in odontogenesis, the complex process that results in the initiation and generation of the tooth. May be incorporated in the enamel matrix at the end of mineralization process. Involved in the induction of RHOA activity via interaction with ARHGEF and expression of downstream factors such as ROCK. Plays a role in attachment of the junctional epithelium to the tooth surface.</text>
</comment>
<keyword evidence="9" id="KW-0964">Secreted</keyword>
<dbReference type="GO" id="GO:0031214">
    <property type="term" value="P:biomineral tissue development"/>
    <property type="evidence" value="ECO:0007669"/>
    <property type="project" value="UniProtKB-KW"/>
</dbReference>
<evidence type="ECO:0000256" key="4">
    <source>
        <dbReference type="ARBA" id="ARBA00004613"/>
    </source>
</evidence>
<evidence type="ECO:0000256" key="15">
    <source>
        <dbReference type="SAM" id="MobiDB-lite"/>
    </source>
</evidence>
<evidence type="ECO:0000256" key="14">
    <source>
        <dbReference type="ARBA" id="ARBA00030324"/>
    </source>
</evidence>
<evidence type="ECO:0000256" key="10">
    <source>
        <dbReference type="ARBA" id="ARBA00022591"/>
    </source>
</evidence>